<organism evidence="13">
    <name type="scientific">Phatnoma laciniatum</name>
    <dbReference type="NCBI Taxonomy" id="1964415"/>
    <lineage>
        <taxon>Eukaryota</taxon>
        <taxon>Metazoa</taxon>
        <taxon>Ecdysozoa</taxon>
        <taxon>Arthropoda</taxon>
        <taxon>Hexapoda</taxon>
        <taxon>Insecta</taxon>
        <taxon>Pterygota</taxon>
        <taxon>Neoptera</taxon>
        <taxon>Paraneoptera</taxon>
        <taxon>Hemiptera</taxon>
        <taxon>Heteroptera</taxon>
        <taxon>Panheteroptera</taxon>
        <taxon>Cimicomorpha</taxon>
        <taxon>Tingidae</taxon>
        <taxon>Phatnoma</taxon>
    </lineage>
</organism>
<dbReference type="AlphaFoldDB" id="A0A343BT95"/>
<feature type="transmembrane region" description="Helical" evidence="12">
    <location>
        <begin position="20"/>
        <end position="45"/>
    </location>
</feature>
<dbReference type="SUPFAM" id="SSF81336">
    <property type="entry name" value="F1F0 ATP synthase subunit A"/>
    <property type="match status" value="1"/>
</dbReference>
<name>A0A343BT95_9HEMI</name>
<feature type="transmembrane region" description="Helical" evidence="12">
    <location>
        <begin position="97"/>
        <end position="117"/>
    </location>
</feature>
<dbReference type="EMBL" id="KU896786">
    <property type="protein sequence ID" value="ARB50160.1"/>
    <property type="molecule type" value="Genomic_DNA"/>
</dbReference>
<dbReference type="PRINTS" id="PR00123">
    <property type="entry name" value="ATPASEA"/>
</dbReference>
<evidence type="ECO:0000256" key="3">
    <source>
        <dbReference type="ARBA" id="ARBA00022448"/>
    </source>
</evidence>
<proteinExistence type="inferred from homology"/>
<dbReference type="GO" id="GO:0045259">
    <property type="term" value="C:proton-transporting ATP synthase complex"/>
    <property type="evidence" value="ECO:0007669"/>
    <property type="project" value="UniProtKB-KW"/>
</dbReference>
<comment type="similarity">
    <text evidence="2">Belongs to the ATPase A chain family.</text>
</comment>
<keyword evidence="6" id="KW-0375">Hydrogen ion transport</keyword>
<dbReference type="PANTHER" id="PTHR11410:SF0">
    <property type="entry name" value="ATP SYNTHASE SUBUNIT A"/>
    <property type="match status" value="1"/>
</dbReference>
<sequence>MMMNLFSSFDPATSLKLSMNWLSMITILFIPQKFWLMSSRILMLMKKIMTMMKSETEILLSKENKTLIIMMMTIFMFILINNFLGLMPYIFCSTSHLVFNLSMALPLWITLMLFGWYNKTKMMLIHTVPTGTPTLLMPFMSIIETVSNMIRPVSLSVRLTANMMAGHLLMTLIEIKMNLNMMNFMNFPLQMLLLIYEMAISTIQAYVFMTLFTLYTKEVTYE</sequence>
<dbReference type="InterPro" id="IPR035908">
    <property type="entry name" value="F0_ATP_A_sf"/>
</dbReference>
<dbReference type="Gene3D" id="1.20.120.220">
    <property type="entry name" value="ATP synthase, F0 complex, subunit A"/>
    <property type="match status" value="1"/>
</dbReference>
<feature type="transmembrane region" description="Helical" evidence="12">
    <location>
        <begin position="155"/>
        <end position="173"/>
    </location>
</feature>
<keyword evidence="10" id="KW-0066">ATP synthesis</keyword>
<dbReference type="NCBIfam" id="TIGR01131">
    <property type="entry name" value="ATP_synt_6_or_A"/>
    <property type="match status" value="1"/>
</dbReference>
<keyword evidence="8" id="KW-0406">Ion transport</keyword>
<protein>
    <recommendedName>
        <fullName evidence="11">ATP synthase subunit a</fullName>
    </recommendedName>
</protein>
<evidence type="ECO:0000256" key="4">
    <source>
        <dbReference type="ARBA" id="ARBA00022547"/>
    </source>
</evidence>
<dbReference type="PROSITE" id="PS00449">
    <property type="entry name" value="ATPASE_A"/>
    <property type="match status" value="1"/>
</dbReference>
<dbReference type="GO" id="GO:0046933">
    <property type="term" value="F:proton-transporting ATP synthase activity, rotational mechanism"/>
    <property type="evidence" value="ECO:0007669"/>
    <property type="project" value="TreeGrafter"/>
</dbReference>
<evidence type="ECO:0000256" key="10">
    <source>
        <dbReference type="ARBA" id="ARBA00023310"/>
    </source>
</evidence>
<keyword evidence="4" id="KW-0138">CF(0)</keyword>
<dbReference type="CTD" id="4508"/>
<dbReference type="PANTHER" id="PTHR11410">
    <property type="entry name" value="ATP SYNTHASE SUBUNIT A"/>
    <property type="match status" value="1"/>
</dbReference>
<comment type="subcellular location">
    <subcellularLocation>
        <location evidence="1">Membrane</location>
        <topology evidence="1">Multi-pass membrane protein</topology>
    </subcellularLocation>
    <subcellularLocation>
        <location evidence="11">Mitochondrion inner membrane</location>
        <topology evidence="11">Multi-pass membrane protein</topology>
    </subcellularLocation>
</comment>
<dbReference type="InterPro" id="IPR023011">
    <property type="entry name" value="ATP_synth_F0_asu_AS"/>
</dbReference>
<evidence type="ECO:0000256" key="7">
    <source>
        <dbReference type="ARBA" id="ARBA00022989"/>
    </source>
</evidence>
<accession>A0A343BT95</accession>
<feature type="transmembrane region" description="Helical" evidence="12">
    <location>
        <begin position="194"/>
        <end position="215"/>
    </location>
</feature>
<keyword evidence="3" id="KW-0813">Transport</keyword>
<dbReference type="GeneID" id="36272563"/>
<dbReference type="GO" id="GO:0005743">
    <property type="term" value="C:mitochondrial inner membrane"/>
    <property type="evidence" value="ECO:0007669"/>
    <property type="project" value="UniProtKB-SubCell"/>
</dbReference>
<dbReference type="InterPro" id="IPR000568">
    <property type="entry name" value="ATP_synth_F0_asu"/>
</dbReference>
<evidence type="ECO:0000256" key="5">
    <source>
        <dbReference type="ARBA" id="ARBA00022692"/>
    </source>
</evidence>
<dbReference type="CDD" id="cd00310">
    <property type="entry name" value="ATP-synt_Fo_a_6"/>
    <property type="match status" value="1"/>
</dbReference>
<evidence type="ECO:0000256" key="2">
    <source>
        <dbReference type="ARBA" id="ARBA00006810"/>
    </source>
</evidence>
<gene>
    <name evidence="13" type="primary">ATP6</name>
</gene>
<evidence type="ECO:0000256" key="8">
    <source>
        <dbReference type="ARBA" id="ARBA00023065"/>
    </source>
</evidence>
<feature type="transmembrane region" description="Helical" evidence="12">
    <location>
        <begin position="66"/>
        <end position="91"/>
    </location>
</feature>
<keyword evidence="9 12" id="KW-0472">Membrane</keyword>
<evidence type="ECO:0000256" key="12">
    <source>
        <dbReference type="SAM" id="Phobius"/>
    </source>
</evidence>
<evidence type="ECO:0000256" key="9">
    <source>
        <dbReference type="ARBA" id="ARBA00023136"/>
    </source>
</evidence>
<keyword evidence="5 12" id="KW-0812">Transmembrane</keyword>
<dbReference type="RefSeq" id="YP_009467155.1">
    <property type="nucleotide sequence ID" value="NC_037148.1"/>
</dbReference>
<keyword evidence="7 12" id="KW-1133">Transmembrane helix</keyword>
<geneLocation type="mitochondrion" evidence="13"/>
<dbReference type="Pfam" id="PF00119">
    <property type="entry name" value="ATP-synt_A"/>
    <property type="match status" value="1"/>
</dbReference>
<reference evidence="13" key="1">
    <citation type="submission" date="2016-03" db="EMBL/GenBank/DDBJ databases">
        <authorList>
            <person name="Sun W.-S."/>
            <person name="Lee J.-W."/>
        </authorList>
    </citation>
    <scope>NUCLEOTIDE SEQUENCE</scope>
</reference>
<keyword evidence="13" id="KW-0496">Mitochondrion</keyword>
<reference evidence="13" key="2">
    <citation type="journal article" date="2018" name="Mol. Phylogenet. Evol.">
        <title>Compositional heterogeneity in true bug mitochondrial phylogenomics.</title>
        <authorList>
            <person name="Liu Y."/>
            <person name="Song F."/>
            <person name="Jiang P."/>
            <person name="Wilson J.J."/>
            <person name="Cai W."/>
            <person name="Li H."/>
        </authorList>
    </citation>
    <scope>NUCLEOTIDE SEQUENCE</scope>
</reference>
<dbReference type="InterPro" id="IPR045083">
    <property type="entry name" value="ATP_synth_F0_asu_bact/mt"/>
</dbReference>
<evidence type="ECO:0000313" key="13">
    <source>
        <dbReference type="EMBL" id="ARB50160.1"/>
    </source>
</evidence>
<evidence type="ECO:0000256" key="6">
    <source>
        <dbReference type="ARBA" id="ARBA00022781"/>
    </source>
</evidence>
<evidence type="ECO:0000256" key="1">
    <source>
        <dbReference type="ARBA" id="ARBA00004141"/>
    </source>
</evidence>
<evidence type="ECO:0000256" key="11">
    <source>
        <dbReference type="RuleBase" id="RU004450"/>
    </source>
</evidence>